<organism evidence="1 2">
    <name type="scientific">Bradyrhizobium diazoefficiens</name>
    <dbReference type="NCBI Taxonomy" id="1355477"/>
    <lineage>
        <taxon>Bacteria</taxon>
        <taxon>Pseudomonadati</taxon>
        <taxon>Pseudomonadota</taxon>
        <taxon>Alphaproteobacteria</taxon>
        <taxon>Hyphomicrobiales</taxon>
        <taxon>Nitrobacteraceae</taxon>
        <taxon>Bradyrhizobium</taxon>
    </lineage>
</organism>
<evidence type="ECO:0000313" key="2">
    <source>
        <dbReference type="Proteomes" id="UP000063308"/>
    </source>
</evidence>
<proteinExistence type="predicted"/>
<dbReference type="EMBL" id="AP014685">
    <property type="protein sequence ID" value="BAR58841.1"/>
    <property type="molecule type" value="Genomic_DNA"/>
</dbReference>
<evidence type="ECO:0008006" key="3">
    <source>
        <dbReference type="Google" id="ProtNLM"/>
    </source>
</evidence>
<protein>
    <recommendedName>
        <fullName evidence="3">RepB-like DNA primase domain-containing protein</fullName>
    </recommendedName>
</protein>
<gene>
    <name evidence="1" type="ORF">NK6_5684</name>
</gene>
<reference evidence="1 2" key="1">
    <citation type="submission" date="2014-11" db="EMBL/GenBank/DDBJ databases">
        <title>Symbiosis island explosion on the genome of extra-slow-growing strains of soybean bradyrhizobia with massive insertion sequences.</title>
        <authorList>
            <person name="Iida T."/>
            <person name="Minamisawa K."/>
        </authorList>
    </citation>
    <scope>NUCLEOTIDE SEQUENCE [LARGE SCALE GENOMIC DNA]</scope>
    <source>
        <strain evidence="1 2">NK6</strain>
    </source>
</reference>
<accession>A0A0E4FUW4</accession>
<dbReference type="AlphaFoldDB" id="A0A0E4FUW4"/>
<evidence type="ECO:0000313" key="1">
    <source>
        <dbReference type="EMBL" id="BAR58841.1"/>
    </source>
</evidence>
<name>A0A0E4FUW4_9BRAD</name>
<dbReference type="Proteomes" id="UP000063308">
    <property type="component" value="Chromosome"/>
</dbReference>
<sequence length="303" mass="33125">MSALFSPQFVHGRPDSWVEIAYARPGNPLNTSRIFSAHDLKAIIEFVAKANATGFNVYVGAALRKGNPPLSGRANKSHFGAARYAWIEYDAAGDHERVVAICKAQRLDPALMVVTGNTPHKRCHLYFLLAEAITNPDDLKATNSALKKLFGSDHVDDPTRVLRVGGTVNYASSAKAARGYVTEVTTVHVNRRPTAYSVQKLRALLPPDTEPDCPWAAFAKAHMPKLGKSVDELLALLDASREPHCWWISMRSAIASMVGKGWSEQAVMFACAPYASGGIYDKDVKKLFDDAVAKFGKKPEVRS</sequence>